<dbReference type="EMBL" id="UGFC01000002">
    <property type="protein sequence ID" value="STM08555.1"/>
    <property type="molecule type" value="Genomic_DNA"/>
</dbReference>
<organism evidence="1 2">
    <name type="scientific">Escherichia coli</name>
    <dbReference type="NCBI Taxonomy" id="562"/>
    <lineage>
        <taxon>Bacteria</taxon>
        <taxon>Pseudomonadati</taxon>
        <taxon>Pseudomonadota</taxon>
        <taxon>Gammaproteobacteria</taxon>
        <taxon>Enterobacterales</taxon>
        <taxon>Enterobacteriaceae</taxon>
        <taxon>Escherichia</taxon>
    </lineage>
</organism>
<proteinExistence type="predicted"/>
<accession>A0A377CYE0</accession>
<gene>
    <name evidence="1" type="ORF">NCTC7922_00151</name>
</gene>
<evidence type="ECO:0000313" key="2">
    <source>
        <dbReference type="Proteomes" id="UP000254174"/>
    </source>
</evidence>
<evidence type="ECO:0000313" key="1">
    <source>
        <dbReference type="EMBL" id="STM08555.1"/>
    </source>
</evidence>
<dbReference type="Proteomes" id="UP000254174">
    <property type="component" value="Unassembled WGS sequence"/>
</dbReference>
<protein>
    <submittedName>
        <fullName evidence="1">Uncharacterized protein</fullName>
    </submittedName>
</protein>
<sequence>MVDKAVTVKCDTVGSVFGHIEASVLLEVERCLAVFLGIAK</sequence>
<name>A0A377CYE0_ECOLX</name>
<dbReference type="AlphaFoldDB" id="A0A377CYE0"/>
<reference evidence="1 2" key="1">
    <citation type="submission" date="2018-06" db="EMBL/GenBank/DDBJ databases">
        <authorList>
            <consortium name="Pathogen Informatics"/>
            <person name="Doyle S."/>
        </authorList>
    </citation>
    <scope>NUCLEOTIDE SEQUENCE [LARGE SCALE GENOMIC DNA]</scope>
    <source>
        <strain evidence="1 2">NCTC7922</strain>
    </source>
</reference>